<accession>A0A0X8JRB3</accession>
<dbReference type="InterPro" id="IPR035931">
    <property type="entry name" value="YlxR-like_sf"/>
</dbReference>
<protein>
    <recommendedName>
        <fullName evidence="1">YlxR domain-containing protein</fullName>
    </recommendedName>
</protein>
<dbReference type="Gene3D" id="3.30.1230.10">
    <property type="entry name" value="YlxR-like"/>
    <property type="match status" value="1"/>
</dbReference>
<dbReference type="SUPFAM" id="SSF64376">
    <property type="entry name" value="YlxR-like"/>
    <property type="match status" value="1"/>
</dbReference>
<dbReference type="AlphaFoldDB" id="A0A0X8JRB3"/>
<dbReference type="EMBL" id="CP014230">
    <property type="protein sequence ID" value="AMD93103.1"/>
    <property type="molecule type" value="Genomic_DNA"/>
</dbReference>
<dbReference type="Proteomes" id="UP000063964">
    <property type="component" value="Chromosome"/>
</dbReference>
<dbReference type="OrthoDB" id="5518171at2"/>
<dbReference type="PANTHER" id="PTHR34215">
    <property type="entry name" value="BLL0784 PROTEIN"/>
    <property type="match status" value="1"/>
</dbReference>
<gene>
    <name evidence="2" type="ORF">AXF15_08345</name>
</gene>
<evidence type="ECO:0000259" key="1">
    <source>
        <dbReference type="Pfam" id="PF04296"/>
    </source>
</evidence>
<dbReference type="InterPro" id="IPR037465">
    <property type="entry name" value="YlxR"/>
</dbReference>
<organism evidence="2 3">
    <name type="scientific">Desulfomicrobium orale DSM 12838</name>
    <dbReference type="NCBI Taxonomy" id="888061"/>
    <lineage>
        <taxon>Bacteria</taxon>
        <taxon>Pseudomonadati</taxon>
        <taxon>Thermodesulfobacteriota</taxon>
        <taxon>Desulfovibrionia</taxon>
        <taxon>Desulfovibrionales</taxon>
        <taxon>Desulfomicrobiaceae</taxon>
        <taxon>Desulfomicrobium</taxon>
    </lineage>
</organism>
<proteinExistence type="predicted"/>
<dbReference type="InterPro" id="IPR007393">
    <property type="entry name" value="YlxR_dom"/>
</dbReference>
<dbReference type="Pfam" id="PF04296">
    <property type="entry name" value="YlxR"/>
    <property type="match status" value="1"/>
</dbReference>
<evidence type="ECO:0000313" key="2">
    <source>
        <dbReference type="EMBL" id="AMD93103.1"/>
    </source>
</evidence>
<sequence length="70" mass="8100">MCVICRKRFPKGELQRFTCPVHGELVLTVDSSGKRPGRGFYLCRDAACRNKFERYKGWQKKCKGVGHVHE</sequence>
<reference evidence="3" key="1">
    <citation type="submission" date="2016-02" db="EMBL/GenBank/DDBJ databases">
        <authorList>
            <person name="Holder M.E."/>
            <person name="Ajami N.J."/>
            <person name="Petrosino J.F."/>
        </authorList>
    </citation>
    <scope>NUCLEOTIDE SEQUENCE [LARGE SCALE GENOMIC DNA]</scope>
    <source>
        <strain evidence="3">DSM 12838</strain>
    </source>
</reference>
<dbReference type="KEGG" id="doa:AXF15_08345"/>
<evidence type="ECO:0000313" key="3">
    <source>
        <dbReference type="Proteomes" id="UP000063964"/>
    </source>
</evidence>
<dbReference type="STRING" id="888061.AXF15_08345"/>
<feature type="domain" description="YlxR" evidence="1">
    <location>
        <begin position="1"/>
        <end position="63"/>
    </location>
</feature>
<name>A0A0X8JRB3_9BACT</name>
<keyword evidence="3" id="KW-1185">Reference proteome</keyword>
<dbReference type="PANTHER" id="PTHR34215:SF1">
    <property type="entry name" value="YLXR DOMAIN-CONTAINING PROTEIN"/>
    <property type="match status" value="1"/>
</dbReference>